<evidence type="ECO:0000256" key="6">
    <source>
        <dbReference type="PIRSR" id="PIRSR605468-51"/>
    </source>
</evidence>
<dbReference type="InterPro" id="IPR005469">
    <property type="entry name" value="Avidin"/>
</dbReference>
<organism evidence="8 9">
    <name type="scientific">Acanthaster planci</name>
    <name type="common">Crown-of-thorns starfish</name>
    <dbReference type="NCBI Taxonomy" id="133434"/>
    <lineage>
        <taxon>Eukaryota</taxon>
        <taxon>Metazoa</taxon>
        <taxon>Echinodermata</taxon>
        <taxon>Eleutherozoa</taxon>
        <taxon>Asterozoa</taxon>
        <taxon>Asteroidea</taxon>
        <taxon>Valvatacea</taxon>
        <taxon>Valvatida</taxon>
        <taxon>Acanthasteridae</taxon>
        <taxon>Acanthaster</taxon>
    </lineage>
</organism>
<reference evidence="9" key="1">
    <citation type="submission" date="2025-08" db="UniProtKB">
        <authorList>
            <consortium name="RefSeq"/>
        </authorList>
    </citation>
    <scope>IDENTIFICATION</scope>
</reference>
<sequence>MRRDLFTDWLWGSDDTGSKSNEDFKPSPTPGPDQERDINRTQKSRCHIEGIWYNKLGSEVIINATSEPGVLVGEYRTAVERNLGSAGQGPSRLIGHTSTNGEYPTFGMTVVWRNGQSVSSWTGQCHLCDGEETLHTMWILTSHVDSCDDKWMANRIGQNIFKRYELKEGPRREHDTHTPRDFARRKERLQRLEEFN</sequence>
<dbReference type="KEGG" id="aplc:110986106"/>
<keyword evidence="6" id="KW-1015">Disulfide bond</keyword>
<evidence type="ECO:0000256" key="2">
    <source>
        <dbReference type="ARBA" id="ARBA00006297"/>
    </source>
</evidence>
<dbReference type="OMA" id="WMANRIG"/>
<dbReference type="GO" id="GO:0009374">
    <property type="term" value="F:biotin binding"/>
    <property type="evidence" value="ECO:0007669"/>
    <property type="project" value="InterPro"/>
</dbReference>
<dbReference type="GeneID" id="110986106"/>
<comment type="subcellular location">
    <subcellularLocation>
        <location evidence="1">Secreted</location>
    </subcellularLocation>
</comment>
<protein>
    <submittedName>
        <fullName evidence="9">Fibropellin-3-like</fullName>
    </submittedName>
</protein>
<dbReference type="OrthoDB" id="2821340at2759"/>
<proteinExistence type="inferred from homology"/>
<dbReference type="Proteomes" id="UP000694845">
    <property type="component" value="Unplaced"/>
</dbReference>
<comment type="similarity">
    <text evidence="2">Belongs to the avidin/streptavidin family.</text>
</comment>
<dbReference type="InterPro" id="IPR051764">
    <property type="entry name" value="Avidin/Streptavidin-rel"/>
</dbReference>
<dbReference type="Pfam" id="PF01382">
    <property type="entry name" value="Avidin"/>
    <property type="match status" value="1"/>
</dbReference>
<accession>A0A8B7ZF09</accession>
<evidence type="ECO:0000256" key="5">
    <source>
        <dbReference type="ARBA" id="ARBA00023267"/>
    </source>
</evidence>
<gene>
    <name evidence="9" type="primary">LOC110986106</name>
</gene>
<evidence type="ECO:0000313" key="8">
    <source>
        <dbReference type="Proteomes" id="UP000694845"/>
    </source>
</evidence>
<feature type="region of interest" description="Disordered" evidence="7">
    <location>
        <begin position="1"/>
        <end position="41"/>
    </location>
</feature>
<evidence type="ECO:0000256" key="1">
    <source>
        <dbReference type="ARBA" id="ARBA00004613"/>
    </source>
</evidence>
<keyword evidence="3" id="KW-0964">Secreted</keyword>
<keyword evidence="5" id="KW-0092">Biotin</keyword>
<evidence type="ECO:0000256" key="4">
    <source>
        <dbReference type="ARBA" id="ARBA00022729"/>
    </source>
</evidence>
<dbReference type="PROSITE" id="PS51326">
    <property type="entry name" value="AVIDIN_2"/>
    <property type="match status" value="1"/>
</dbReference>
<dbReference type="Gene3D" id="2.40.128.30">
    <property type="entry name" value="Avidin-like"/>
    <property type="match status" value="2"/>
</dbReference>
<dbReference type="SUPFAM" id="SSF50876">
    <property type="entry name" value="Avidin/streptavidin"/>
    <property type="match status" value="1"/>
</dbReference>
<dbReference type="PANTHER" id="PTHR34399">
    <property type="entry name" value="AVIDIN-RELATED"/>
    <property type="match status" value="1"/>
</dbReference>
<name>A0A8B7ZF09_ACAPL</name>
<feature type="disulfide bond" evidence="6">
    <location>
        <begin position="46"/>
        <end position="125"/>
    </location>
</feature>
<dbReference type="AlphaFoldDB" id="A0A8B7ZF09"/>
<dbReference type="InterPro" id="IPR036896">
    <property type="entry name" value="Avidin-like_sf"/>
</dbReference>
<evidence type="ECO:0000256" key="3">
    <source>
        <dbReference type="ARBA" id="ARBA00022525"/>
    </source>
</evidence>
<keyword evidence="4" id="KW-0732">Signal</keyword>
<feature type="compositionally biased region" description="Basic and acidic residues" evidence="7">
    <location>
        <begin position="16"/>
        <end position="25"/>
    </location>
</feature>
<dbReference type="InterPro" id="IPR005468">
    <property type="entry name" value="Avidin/str"/>
</dbReference>
<dbReference type="PRINTS" id="PR00709">
    <property type="entry name" value="AVIDIN"/>
</dbReference>
<evidence type="ECO:0000256" key="7">
    <source>
        <dbReference type="SAM" id="MobiDB-lite"/>
    </source>
</evidence>
<dbReference type="GO" id="GO:0005576">
    <property type="term" value="C:extracellular region"/>
    <property type="evidence" value="ECO:0007669"/>
    <property type="project" value="UniProtKB-SubCell"/>
</dbReference>
<dbReference type="RefSeq" id="XP_022103440.1">
    <property type="nucleotide sequence ID" value="XM_022247748.1"/>
</dbReference>
<keyword evidence="8" id="KW-1185">Reference proteome</keyword>
<evidence type="ECO:0000313" key="9">
    <source>
        <dbReference type="RefSeq" id="XP_022103440.1"/>
    </source>
</evidence>